<name>A0ABV8AM90_9BACT</name>
<dbReference type="EMBL" id="JBHRZS010000003">
    <property type="protein sequence ID" value="MFC3879137.1"/>
    <property type="molecule type" value="Genomic_DNA"/>
</dbReference>
<evidence type="ECO:0000313" key="3">
    <source>
        <dbReference type="Proteomes" id="UP001595805"/>
    </source>
</evidence>
<dbReference type="InterPro" id="IPR025388">
    <property type="entry name" value="Alginate_export_dom"/>
</dbReference>
<organism evidence="2 3">
    <name type="scientific">Algoriphagus namhaensis</name>
    <dbReference type="NCBI Taxonomy" id="915353"/>
    <lineage>
        <taxon>Bacteria</taxon>
        <taxon>Pseudomonadati</taxon>
        <taxon>Bacteroidota</taxon>
        <taxon>Cytophagia</taxon>
        <taxon>Cytophagales</taxon>
        <taxon>Cyclobacteriaceae</taxon>
        <taxon>Algoriphagus</taxon>
    </lineage>
</organism>
<gene>
    <name evidence="2" type="ORF">ACFOSV_03065</name>
</gene>
<comment type="caution">
    <text evidence="2">The sequence shown here is derived from an EMBL/GenBank/DDBJ whole genome shotgun (WGS) entry which is preliminary data.</text>
</comment>
<dbReference type="Proteomes" id="UP001595805">
    <property type="component" value="Unassembled WGS sequence"/>
</dbReference>
<dbReference type="RefSeq" id="WP_377903279.1">
    <property type="nucleotide sequence ID" value="NZ_JBHRZS010000003.1"/>
</dbReference>
<evidence type="ECO:0000313" key="2">
    <source>
        <dbReference type="EMBL" id="MFC3879137.1"/>
    </source>
</evidence>
<keyword evidence="3" id="KW-1185">Reference proteome</keyword>
<feature type="domain" description="Alginate export" evidence="1">
    <location>
        <begin position="74"/>
        <end position="164"/>
    </location>
</feature>
<proteinExistence type="predicted"/>
<accession>A0ABV8AM90</accession>
<dbReference type="Pfam" id="PF13372">
    <property type="entry name" value="Alginate_exp"/>
    <property type="match status" value="1"/>
</dbReference>
<protein>
    <submittedName>
        <fullName evidence="2">Alginate export family protein</fullName>
    </submittedName>
</protein>
<reference evidence="3" key="1">
    <citation type="journal article" date="2019" name="Int. J. Syst. Evol. Microbiol.">
        <title>The Global Catalogue of Microorganisms (GCM) 10K type strain sequencing project: providing services to taxonomists for standard genome sequencing and annotation.</title>
        <authorList>
            <consortium name="The Broad Institute Genomics Platform"/>
            <consortium name="The Broad Institute Genome Sequencing Center for Infectious Disease"/>
            <person name="Wu L."/>
            <person name="Ma J."/>
        </authorList>
    </citation>
    <scope>NUCLEOTIDE SEQUENCE [LARGE SCALE GENOMIC DNA]</scope>
    <source>
        <strain evidence="3">CCUG 60523</strain>
    </source>
</reference>
<sequence>MTFNMNSARDFIRPFIRKAKYIFATGIVLLLSSESWAQFSLNGQMLVRSEFRNGYGKLINENSDPAGFIAHRARLEASYKIDRLNFFMSIQDVRTWGSTPSANVSDDFLSVHEAWGEVSFGENWKLKLGRQELNYDNARFLGNLDWALQARSHDFILMKYEKGDSKLHFGAGFNQDGFKITGNTYTIPNNYKAAQMVSFQNKVGRLSYSFLFWNDGRQFIEKDDAGTILNEGIRYMSTLAIPTLRLPLNKTMLTGQFYYQFGNDVAGKSVSATNFSLLVTQEIAQNDERGSKYRITAGFESLSGTASNELEKNNSFSPLYGTNHAVNGLMDLFYVGNNHFNTVGLNDLFLRSRYDFNSTFWIQGDYHHFSSAAELLSEGTSGDELSKGFGSELDFTIAKVVSESVSIQVGYSQFFTSDTFAHFQNNDPLKEIQNWAYIMFVFRPNNKAKFIGVPL</sequence>
<evidence type="ECO:0000259" key="1">
    <source>
        <dbReference type="Pfam" id="PF13372"/>
    </source>
</evidence>